<evidence type="ECO:0000256" key="1">
    <source>
        <dbReference type="ARBA" id="ARBA00004651"/>
    </source>
</evidence>
<evidence type="ECO:0000256" key="3">
    <source>
        <dbReference type="ARBA" id="ARBA00022448"/>
    </source>
</evidence>
<organism evidence="9">
    <name type="scientific">Streptomyces sp. Y1</name>
    <dbReference type="NCBI Taxonomy" id="3238634"/>
    <lineage>
        <taxon>Bacteria</taxon>
        <taxon>Bacillati</taxon>
        <taxon>Actinomycetota</taxon>
        <taxon>Actinomycetes</taxon>
        <taxon>Kitasatosporales</taxon>
        <taxon>Streptomycetaceae</taxon>
        <taxon>Streptomyces</taxon>
    </lineage>
</organism>
<keyword evidence="6 8" id="KW-1133">Transmembrane helix</keyword>
<accession>A0AB39TS50</accession>
<name>A0AB39TS50_9ACTN</name>
<dbReference type="PANTHER" id="PTHR30269">
    <property type="entry name" value="TRANSMEMBRANE PROTEIN YFCA"/>
    <property type="match status" value="1"/>
</dbReference>
<dbReference type="AlphaFoldDB" id="A0AB39TS50"/>
<evidence type="ECO:0000256" key="5">
    <source>
        <dbReference type="ARBA" id="ARBA00022692"/>
    </source>
</evidence>
<comment type="subcellular location">
    <subcellularLocation>
        <location evidence="1 8">Cell membrane</location>
        <topology evidence="1 8">Multi-pass membrane protein</topology>
    </subcellularLocation>
</comment>
<evidence type="ECO:0000256" key="6">
    <source>
        <dbReference type="ARBA" id="ARBA00022989"/>
    </source>
</evidence>
<evidence type="ECO:0000256" key="7">
    <source>
        <dbReference type="ARBA" id="ARBA00023136"/>
    </source>
</evidence>
<dbReference type="RefSeq" id="WP_045692907.1">
    <property type="nucleotide sequence ID" value="NZ_CP163445.1"/>
</dbReference>
<keyword evidence="5 8" id="KW-0812">Transmembrane</keyword>
<evidence type="ECO:0000256" key="8">
    <source>
        <dbReference type="RuleBase" id="RU363041"/>
    </source>
</evidence>
<protein>
    <recommendedName>
        <fullName evidence="8">Probable membrane transporter protein</fullName>
    </recommendedName>
</protein>
<evidence type="ECO:0000256" key="4">
    <source>
        <dbReference type="ARBA" id="ARBA00022475"/>
    </source>
</evidence>
<evidence type="ECO:0000313" key="9">
    <source>
        <dbReference type="EMBL" id="XDQ82010.1"/>
    </source>
</evidence>
<dbReference type="GO" id="GO:0005886">
    <property type="term" value="C:plasma membrane"/>
    <property type="evidence" value="ECO:0007669"/>
    <property type="project" value="UniProtKB-SubCell"/>
</dbReference>
<feature type="transmembrane region" description="Helical" evidence="8">
    <location>
        <begin position="224"/>
        <end position="245"/>
    </location>
</feature>
<feature type="transmembrane region" description="Helical" evidence="8">
    <location>
        <begin position="99"/>
        <end position="117"/>
    </location>
</feature>
<dbReference type="EMBL" id="CP163445">
    <property type="protein sequence ID" value="XDQ82010.1"/>
    <property type="molecule type" value="Genomic_DNA"/>
</dbReference>
<keyword evidence="7 8" id="KW-0472">Membrane</keyword>
<feature type="transmembrane region" description="Helical" evidence="8">
    <location>
        <begin position="74"/>
        <end position="93"/>
    </location>
</feature>
<comment type="similarity">
    <text evidence="2 8">Belongs to the 4-toluene sulfonate uptake permease (TSUP) (TC 2.A.102) family.</text>
</comment>
<proteinExistence type="inferred from homology"/>
<sequence>MTTTGWPAELLLGLVVLLGSSVQRLAGIGFALVAAPVLVLLLGPGDGVTLANLASGVISAIGLAGAWRQVRPGAMLPLIAAAACTVPAGSWVAAQVPEAELLLVIGGLVSAAVLLVIRGVRVAALRGVGGALAAGATSGFMNSAAGVGGPAVSLYAVNTGWTAREFVPNAQLYGVVVNSLSLTAKGVPHLAAPAWATAAAAIAGGTALGHALADRVPEHRARRVVLGLALAGGLATLAKGLTGLLR</sequence>
<reference evidence="9" key="1">
    <citation type="submission" date="2024-07" db="EMBL/GenBank/DDBJ databases">
        <authorList>
            <person name="Yu S.T."/>
        </authorList>
    </citation>
    <scope>NUCLEOTIDE SEQUENCE</scope>
    <source>
        <strain evidence="9">Y1</strain>
    </source>
</reference>
<keyword evidence="4 8" id="KW-1003">Cell membrane</keyword>
<dbReference type="InterPro" id="IPR052017">
    <property type="entry name" value="TSUP"/>
</dbReference>
<dbReference type="InterPro" id="IPR002781">
    <property type="entry name" value="TM_pro_TauE-like"/>
</dbReference>
<gene>
    <name evidence="9" type="ORF">AB2U05_27835</name>
</gene>
<dbReference type="PANTHER" id="PTHR30269:SF37">
    <property type="entry name" value="MEMBRANE TRANSPORTER PROTEIN"/>
    <property type="match status" value="1"/>
</dbReference>
<dbReference type="Pfam" id="PF01925">
    <property type="entry name" value="TauE"/>
    <property type="match status" value="1"/>
</dbReference>
<feature type="transmembrane region" description="Helical" evidence="8">
    <location>
        <begin position="48"/>
        <end position="67"/>
    </location>
</feature>
<keyword evidence="3" id="KW-0813">Transport</keyword>
<evidence type="ECO:0000256" key="2">
    <source>
        <dbReference type="ARBA" id="ARBA00009142"/>
    </source>
</evidence>